<keyword evidence="5" id="KW-0479">Metal-binding</keyword>
<comment type="cofactor">
    <cofactor evidence="1">
        <name>Mg(2+)</name>
        <dbReference type="ChEBI" id="CHEBI:18420"/>
    </cofactor>
</comment>
<dbReference type="SUPFAM" id="SSF81301">
    <property type="entry name" value="Nucleotidyltransferase"/>
    <property type="match status" value="1"/>
</dbReference>
<dbReference type="PANTHER" id="PTHR47545:SF1">
    <property type="entry name" value="MULTIFUNCTIONAL CCA PROTEIN"/>
    <property type="match status" value="1"/>
</dbReference>
<dbReference type="GO" id="GO:0046872">
    <property type="term" value="F:metal ion binding"/>
    <property type="evidence" value="ECO:0007669"/>
    <property type="project" value="UniProtKB-KW"/>
</dbReference>
<dbReference type="SUPFAM" id="SSF81891">
    <property type="entry name" value="Poly A polymerase C-terminal region-like"/>
    <property type="match status" value="1"/>
</dbReference>
<dbReference type="GO" id="GO:0005524">
    <property type="term" value="F:ATP binding"/>
    <property type="evidence" value="ECO:0007669"/>
    <property type="project" value="UniProtKB-KW"/>
</dbReference>
<dbReference type="PANTHER" id="PTHR47545">
    <property type="entry name" value="MULTIFUNCTIONAL CCA PROTEIN"/>
    <property type="match status" value="1"/>
</dbReference>
<sequence>MQVFLVGGAVRDALLGLEVKDRDYVVVGSTVEEMLAAGFKQVGKDFPVFLHSQTGEEYALARTERKSGKGHRGFSVAFSPSVTLEEDLIRRDLTINAIAQASSGELIDPFGGVTDIQARQLRHVSPAFVEDPLRVLRLMRFWARFSERGFEIAEETLVLCRQMVNAGELQTLTAERVWQELEKALHYAQPQRFFEGLEKVGALFVLIGQTDFPPQAFAKANIRLQAAVQKTTLPEARLALWAEKLPAVQQALIERLPLPTRFVQWMNWVNEYADTLREWQTASTQARWQNLKALGGLRRQGEVLVFAQALGLSESLIEEIKLAMQRVQAVSPQALMAEGLKGAALGEAIKARQIAMLDIRKEERNKKNSNE</sequence>
<dbReference type="InterPro" id="IPR002646">
    <property type="entry name" value="PolA_pol_head_dom"/>
</dbReference>
<dbReference type="RefSeq" id="WP_072576070.1">
    <property type="nucleotide sequence ID" value="NZ_LWHB01000049.1"/>
</dbReference>
<dbReference type="GO" id="GO:0004810">
    <property type="term" value="F:CCA tRNA nucleotidyltransferase activity"/>
    <property type="evidence" value="ECO:0007669"/>
    <property type="project" value="InterPro"/>
</dbReference>
<dbReference type="GO" id="GO:0001680">
    <property type="term" value="P:tRNA 3'-terminal CCA addition"/>
    <property type="evidence" value="ECO:0007669"/>
    <property type="project" value="InterPro"/>
</dbReference>
<evidence type="ECO:0000256" key="7">
    <source>
        <dbReference type="ARBA" id="ARBA00022800"/>
    </source>
</evidence>
<dbReference type="EMBL" id="UHIC01000001">
    <property type="protein sequence ID" value="SUO97622.1"/>
    <property type="molecule type" value="Genomic_DNA"/>
</dbReference>
<evidence type="ECO:0000313" key="15">
    <source>
        <dbReference type="Proteomes" id="UP000254601"/>
    </source>
</evidence>
<evidence type="ECO:0000256" key="2">
    <source>
        <dbReference type="ARBA" id="ARBA00022679"/>
    </source>
</evidence>
<comment type="similarity">
    <text evidence="11">Belongs to the tRNA nucleotidyltransferase/poly(A) polymerase family.</text>
</comment>
<dbReference type="GO" id="GO:0003723">
    <property type="term" value="F:RNA binding"/>
    <property type="evidence" value="ECO:0007669"/>
    <property type="project" value="UniProtKB-KW"/>
</dbReference>
<dbReference type="GO" id="GO:0042245">
    <property type="term" value="P:RNA repair"/>
    <property type="evidence" value="ECO:0007669"/>
    <property type="project" value="UniProtKB-KW"/>
</dbReference>
<gene>
    <name evidence="14" type="primary">cca</name>
    <name evidence="14" type="ORF">NCTC13337_02532</name>
</gene>
<keyword evidence="15" id="KW-1185">Reference proteome</keyword>
<organism evidence="14 15">
    <name type="scientific">Suttonella ornithocola</name>
    <dbReference type="NCBI Taxonomy" id="279832"/>
    <lineage>
        <taxon>Bacteria</taxon>
        <taxon>Pseudomonadati</taxon>
        <taxon>Pseudomonadota</taxon>
        <taxon>Gammaproteobacteria</taxon>
        <taxon>Cardiobacteriales</taxon>
        <taxon>Cardiobacteriaceae</taxon>
        <taxon>Suttonella</taxon>
    </lineage>
</organism>
<dbReference type="InterPro" id="IPR012006">
    <property type="entry name" value="CCA_bact"/>
</dbReference>
<keyword evidence="7" id="KW-0692">RNA repair</keyword>
<dbReference type="AlphaFoldDB" id="A0A380MZ89"/>
<dbReference type="InterPro" id="IPR032828">
    <property type="entry name" value="PolyA_RNA-bd"/>
</dbReference>
<evidence type="ECO:0000259" key="13">
    <source>
        <dbReference type="Pfam" id="PF12627"/>
    </source>
</evidence>
<dbReference type="InterPro" id="IPR043519">
    <property type="entry name" value="NT_sf"/>
</dbReference>
<feature type="domain" description="tRNA nucleotidyltransferase/poly(A) polymerase RNA and SrmB- binding" evidence="13">
    <location>
        <begin position="149"/>
        <end position="206"/>
    </location>
</feature>
<keyword evidence="9" id="KW-0460">Magnesium</keyword>
<keyword evidence="8" id="KW-0067">ATP-binding</keyword>
<keyword evidence="3" id="KW-0819">tRNA processing</keyword>
<reference evidence="14 15" key="1">
    <citation type="submission" date="2018-06" db="EMBL/GenBank/DDBJ databases">
        <authorList>
            <consortium name="Pathogen Informatics"/>
            <person name="Doyle S."/>
        </authorList>
    </citation>
    <scope>NUCLEOTIDE SEQUENCE [LARGE SCALE GENOMIC DNA]</scope>
    <source>
        <strain evidence="14 15">NCTC13337</strain>
    </source>
</reference>
<dbReference type="Gene3D" id="1.10.3090.10">
    <property type="entry name" value="cca-adding enzyme, domain 2"/>
    <property type="match status" value="1"/>
</dbReference>
<dbReference type="Pfam" id="PF12627">
    <property type="entry name" value="PolyA_pol_RNAbd"/>
    <property type="match status" value="1"/>
</dbReference>
<keyword evidence="10 11" id="KW-0694">RNA-binding</keyword>
<dbReference type="PIRSF" id="PIRSF000813">
    <property type="entry name" value="CCA_bact"/>
    <property type="match status" value="1"/>
</dbReference>
<accession>A0A380MZ89</accession>
<dbReference type="Proteomes" id="UP000254601">
    <property type="component" value="Unassembled WGS sequence"/>
</dbReference>
<proteinExistence type="inferred from homology"/>
<dbReference type="Pfam" id="PF01743">
    <property type="entry name" value="PolyA_pol"/>
    <property type="match status" value="1"/>
</dbReference>
<evidence type="ECO:0000256" key="10">
    <source>
        <dbReference type="ARBA" id="ARBA00022884"/>
    </source>
</evidence>
<evidence type="ECO:0000256" key="5">
    <source>
        <dbReference type="ARBA" id="ARBA00022723"/>
    </source>
</evidence>
<evidence type="ECO:0000256" key="8">
    <source>
        <dbReference type="ARBA" id="ARBA00022840"/>
    </source>
</evidence>
<feature type="domain" description="Poly A polymerase head" evidence="12">
    <location>
        <begin position="3"/>
        <end position="122"/>
    </location>
</feature>
<dbReference type="OrthoDB" id="9805698at2"/>
<keyword evidence="4" id="KW-0548">Nucleotidyltransferase</keyword>
<protein>
    <submittedName>
        <fullName evidence="14">Multifunctional CCA protein</fullName>
    </submittedName>
</protein>
<evidence type="ECO:0000256" key="1">
    <source>
        <dbReference type="ARBA" id="ARBA00001946"/>
    </source>
</evidence>
<evidence type="ECO:0000256" key="3">
    <source>
        <dbReference type="ARBA" id="ARBA00022694"/>
    </source>
</evidence>
<keyword evidence="6" id="KW-0547">Nucleotide-binding</keyword>
<dbReference type="Gene3D" id="3.30.460.10">
    <property type="entry name" value="Beta Polymerase, domain 2"/>
    <property type="match status" value="1"/>
</dbReference>
<evidence type="ECO:0000256" key="9">
    <source>
        <dbReference type="ARBA" id="ARBA00022842"/>
    </source>
</evidence>
<evidence type="ECO:0000256" key="4">
    <source>
        <dbReference type="ARBA" id="ARBA00022695"/>
    </source>
</evidence>
<evidence type="ECO:0000313" key="14">
    <source>
        <dbReference type="EMBL" id="SUO97622.1"/>
    </source>
</evidence>
<keyword evidence="2 11" id="KW-0808">Transferase</keyword>
<evidence type="ECO:0000259" key="12">
    <source>
        <dbReference type="Pfam" id="PF01743"/>
    </source>
</evidence>
<dbReference type="CDD" id="cd05398">
    <property type="entry name" value="NT_ClassII-CCAase"/>
    <property type="match status" value="1"/>
</dbReference>
<evidence type="ECO:0000256" key="6">
    <source>
        <dbReference type="ARBA" id="ARBA00022741"/>
    </source>
</evidence>
<dbReference type="InterPro" id="IPR050124">
    <property type="entry name" value="tRNA_CCA-adding_enzyme"/>
</dbReference>
<evidence type="ECO:0000256" key="11">
    <source>
        <dbReference type="RuleBase" id="RU003953"/>
    </source>
</evidence>
<name>A0A380MZ89_9GAMM</name>